<dbReference type="OrthoDB" id="9807115at2"/>
<feature type="transmembrane region" description="Helical" evidence="9">
    <location>
        <begin position="109"/>
        <end position="127"/>
    </location>
</feature>
<keyword evidence="3" id="KW-1003">Cell membrane</keyword>
<dbReference type="GO" id="GO:0006865">
    <property type="term" value="P:amino acid transport"/>
    <property type="evidence" value="ECO:0007669"/>
    <property type="project" value="UniProtKB-KW"/>
</dbReference>
<evidence type="ECO:0000256" key="9">
    <source>
        <dbReference type="SAM" id="Phobius"/>
    </source>
</evidence>
<feature type="transmembrane region" description="Helical" evidence="9">
    <location>
        <begin position="139"/>
        <end position="163"/>
    </location>
</feature>
<feature type="transmembrane region" description="Helical" evidence="9">
    <location>
        <begin position="272"/>
        <end position="294"/>
    </location>
</feature>
<protein>
    <submittedName>
        <fullName evidence="10">High-affinity branched-chain amino acid transport system permease protein LivH</fullName>
    </submittedName>
</protein>
<dbReference type="InterPro" id="IPR052157">
    <property type="entry name" value="BCAA_transport_permease"/>
</dbReference>
<proteinExistence type="inferred from homology"/>
<comment type="subcellular location">
    <subcellularLocation>
        <location evidence="1">Cell membrane</location>
        <topology evidence="1">Multi-pass membrane protein</topology>
    </subcellularLocation>
</comment>
<dbReference type="GO" id="GO:0022857">
    <property type="term" value="F:transmembrane transporter activity"/>
    <property type="evidence" value="ECO:0007669"/>
    <property type="project" value="InterPro"/>
</dbReference>
<accession>A0A399ENT0</accession>
<keyword evidence="7 9" id="KW-0472">Membrane</keyword>
<dbReference type="AlphaFoldDB" id="A0A399ENT0"/>
<organism evidence="10 11">
    <name type="scientific">Calidithermus roseus</name>
    <dbReference type="NCBI Taxonomy" id="1644118"/>
    <lineage>
        <taxon>Bacteria</taxon>
        <taxon>Thermotogati</taxon>
        <taxon>Deinococcota</taxon>
        <taxon>Deinococci</taxon>
        <taxon>Thermales</taxon>
        <taxon>Thermaceae</taxon>
        <taxon>Calidithermus</taxon>
    </lineage>
</organism>
<evidence type="ECO:0000256" key="7">
    <source>
        <dbReference type="ARBA" id="ARBA00023136"/>
    </source>
</evidence>
<evidence type="ECO:0000256" key="1">
    <source>
        <dbReference type="ARBA" id="ARBA00004651"/>
    </source>
</evidence>
<evidence type="ECO:0000256" key="2">
    <source>
        <dbReference type="ARBA" id="ARBA00022448"/>
    </source>
</evidence>
<comment type="similarity">
    <text evidence="8">Belongs to the binding-protein-dependent transport system permease family. LivHM subfamily.</text>
</comment>
<feature type="transmembrane region" description="Helical" evidence="9">
    <location>
        <begin position="20"/>
        <end position="38"/>
    </location>
</feature>
<evidence type="ECO:0000256" key="3">
    <source>
        <dbReference type="ARBA" id="ARBA00022475"/>
    </source>
</evidence>
<keyword evidence="11" id="KW-1185">Reference proteome</keyword>
<evidence type="ECO:0000313" key="10">
    <source>
        <dbReference type="EMBL" id="RIH86374.1"/>
    </source>
</evidence>
<dbReference type="GO" id="GO:0005886">
    <property type="term" value="C:plasma membrane"/>
    <property type="evidence" value="ECO:0007669"/>
    <property type="project" value="UniProtKB-SubCell"/>
</dbReference>
<sequence>MDWTIFSFLLADGLQNGTIYALLALCLVLVFAVTRVILVPLGELLMFAPLSYALLLQGQFPGTAWLSAAMLVAWALLDRNRLRLALALLLLAGVVLGLAYWGSHGAPGWVAWLLAVLIVLPMGPATYRLFFEPLPHGTVLVYLILAVGLHFVYQGLGLVFFGPEQYRPPALLSGEASLGTVPLPRQVFVVYAFAFLAMLGLYLFFTRSLYGKALRACAVNRLGARISGINPSEAGRVAFLLATAIAAVSGMLIAPLVNAAYFMGFLLGLKGFVAGILGGLISYPMAVGGALVVGLLESYSSFTASAYKEAIVFALLLPVLFWRSLRTLELGGEEE</sequence>
<keyword evidence="5" id="KW-0029">Amino-acid transport</keyword>
<reference evidence="10 11" key="1">
    <citation type="submission" date="2018-08" db="EMBL/GenBank/DDBJ databases">
        <title>Meiothermus roseus NBRC 110900 genome sequencing project.</title>
        <authorList>
            <person name="Da Costa M.S."/>
            <person name="Albuquerque L."/>
            <person name="Raposo P."/>
            <person name="Froufe H.J.C."/>
            <person name="Barroso C.S."/>
            <person name="Egas C."/>
        </authorList>
    </citation>
    <scope>NUCLEOTIDE SEQUENCE [LARGE SCALE GENOMIC DNA]</scope>
    <source>
        <strain evidence="10 11">NBRC 110900</strain>
    </source>
</reference>
<dbReference type="CDD" id="cd06582">
    <property type="entry name" value="TM_PBP1_LivH_like"/>
    <property type="match status" value="1"/>
</dbReference>
<feature type="transmembrane region" description="Helical" evidence="9">
    <location>
        <begin position="183"/>
        <end position="205"/>
    </location>
</feature>
<dbReference type="Proteomes" id="UP000265341">
    <property type="component" value="Unassembled WGS sequence"/>
</dbReference>
<feature type="transmembrane region" description="Helical" evidence="9">
    <location>
        <begin position="237"/>
        <end position="266"/>
    </location>
</feature>
<comment type="caution">
    <text evidence="10">The sequence shown here is derived from an EMBL/GenBank/DDBJ whole genome shotgun (WGS) entry which is preliminary data.</text>
</comment>
<dbReference type="RefSeq" id="WP_119277522.1">
    <property type="nucleotide sequence ID" value="NZ_QWLA01000030.1"/>
</dbReference>
<keyword evidence="4 9" id="KW-0812">Transmembrane</keyword>
<evidence type="ECO:0000313" key="11">
    <source>
        <dbReference type="Proteomes" id="UP000265341"/>
    </source>
</evidence>
<evidence type="ECO:0000256" key="6">
    <source>
        <dbReference type="ARBA" id="ARBA00022989"/>
    </source>
</evidence>
<gene>
    <name evidence="10" type="primary">livH_2</name>
    <name evidence="10" type="ORF">Mrose_01787</name>
</gene>
<feature type="transmembrane region" description="Helical" evidence="9">
    <location>
        <begin position="84"/>
        <end position="103"/>
    </location>
</feature>
<evidence type="ECO:0000256" key="4">
    <source>
        <dbReference type="ARBA" id="ARBA00022692"/>
    </source>
</evidence>
<evidence type="ECO:0000256" key="5">
    <source>
        <dbReference type="ARBA" id="ARBA00022970"/>
    </source>
</evidence>
<dbReference type="PANTHER" id="PTHR11795">
    <property type="entry name" value="BRANCHED-CHAIN AMINO ACID TRANSPORT SYSTEM PERMEASE PROTEIN LIVH"/>
    <property type="match status" value="1"/>
</dbReference>
<dbReference type="InterPro" id="IPR001851">
    <property type="entry name" value="ABC_transp_permease"/>
</dbReference>
<dbReference type="PANTHER" id="PTHR11795:SF450">
    <property type="entry name" value="ABC TRANSPORTER PERMEASE PROTEIN"/>
    <property type="match status" value="1"/>
</dbReference>
<keyword evidence="6 9" id="KW-1133">Transmembrane helix</keyword>
<keyword evidence="2" id="KW-0813">Transport</keyword>
<dbReference type="EMBL" id="QWLA01000030">
    <property type="protein sequence ID" value="RIH86374.1"/>
    <property type="molecule type" value="Genomic_DNA"/>
</dbReference>
<feature type="transmembrane region" description="Helical" evidence="9">
    <location>
        <begin position="58"/>
        <end position="77"/>
    </location>
</feature>
<evidence type="ECO:0000256" key="8">
    <source>
        <dbReference type="ARBA" id="ARBA00037998"/>
    </source>
</evidence>
<name>A0A399ENT0_9DEIN</name>
<dbReference type="Pfam" id="PF02653">
    <property type="entry name" value="BPD_transp_2"/>
    <property type="match status" value="1"/>
</dbReference>